<dbReference type="InterPro" id="IPR000297">
    <property type="entry name" value="PPIase_PpiC"/>
</dbReference>
<feature type="transmembrane region" description="Helical" evidence="8">
    <location>
        <begin position="12"/>
        <end position="37"/>
    </location>
</feature>
<feature type="compositionally biased region" description="Low complexity" evidence="7">
    <location>
        <begin position="605"/>
        <end position="639"/>
    </location>
</feature>
<evidence type="ECO:0000256" key="2">
    <source>
        <dbReference type="ARBA" id="ARBA00013194"/>
    </source>
</evidence>
<dbReference type="STRING" id="709986.Deima_1315"/>
<dbReference type="Pfam" id="PF13145">
    <property type="entry name" value="Rotamase_2"/>
    <property type="match status" value="2"/>
</dbReference>
<feature type="region of interest" description="Disordered" evidence="7">
    <location>
        <begin position="602"/>
        <end position="639"/>
    </location>
</feature>
<evidence type="ECO:0000256" key="1">
    <source>
        <dbReference type="ARBA" id="ARBA00000971"/>
    </source>
</evidence>
<name>E8U7C7_DEIML</name>
<evidence type="ECO:0000256" key="4">
    <source>
        <dbReference type="ARBA" id="ARBA00023110"/>
    </source>
</evidence>
<comment type="catalytic activity">
    <reaction evidence="1">
        <text>[protein]-peptidylproline (omega=180) = [protein]-peptidylproline (omega=0)</text>
        <dbReference type="Rhea" id="RHEA:16237"/>
        <dbReference type="Rhea" id="RHEA-COMP:10747"/>
        <dbReference type="Rhea" id="RHEA-COMP:10748"/>
        <dbReference type="ChEBI" id="CHEBI:83833"/>
        <dbReference type="ChEBI" id="CHEBI:83834"/>
        <dbReference type="EC" id="5.2.1.8"/>
    </reaction>
</comment>
<dbReference type="InterPro" id="IPR027304">
    <property type="entry name" value="Trigger_fact/SurA_dom_sf"/>
</dbReference>
<dbReference type="EC" id="5.2.1.8" evidence="2"/>
<keyword evidence="8" id="KW-1133">Transmembrane helix</keyword>
<feature type="domain" description="PpiC" evidence="9">
    <location>
        <begin position="188"/>
        <end position="284"/>
    </location>
</feature>
<dbReference type="HOGENOM" id="CLU_420182_0_0_0"/>
<gene>
    <name evidence="10" type="ordered locus">Deima_1315</name>
</gene>
<dbReference type="GO" id="GO:0003755">
    <property type="term" value="F:peptidyl-prolyl cis-trans isomerase activity"/>
    <property type="evidence" value="ECO:0007669"/>
    <property type="project" value="UniProtKB-KW"/>
</dbReference>
<keyword evidence="11" id="KW-1185">Reference proteome</keyword>
<dbReference type="PROSITE" id="PS50198">
    <property type="entry name" value="PPIC_PPIASE_2"/>
    <property type="match status" value="1"/>
</dbReference>
<sequence precursor="true">MLQGGIQVNQKALVRVLLIVLAVMLVLGMVASFTPLLGNLGGQNKGNPAVKVNGTVITDQDLESVRRGNPVLGLTQDGVLGDDFKTAIVESKVQETLLKQGASDQQVSRAEVNDAVSKLREQLGLKSNKEWVDRLQQYGFTDASFREAQRTQLAWQKKLKALQDATPKGTPAEAQLYYTLHPDEFKSEARIVGRQIAVSSEAKAKQLLAQAKGGADFAKLASENSTVNKDRGGALGPIENGEPKPVAKITLPAEVGEAAFALTQGGLTDVVKSGDKFYIVKVERFVPASTQPFEAVRSKAIDAVTKQKQDAAVEAWYTDLRNKANVEFVDSAWKWDDSTVATVNDQRVRYPELLTRMLSDQQLPALLQQLPPADAAKTVNGFVKPGVLDTLVNEYAASEIVKAQKLPLVGSRTALLASLEAYGARDVKITDAQVRDAYQKNISAYRTPASANISEISFASREKALAFRTAFAASPKNLSSSAARAGGTVNELGTVQQGQADQSGQPKLNPLLDKAVYDAGRLEPAGEGSLSDVVEVNGRFSLAYVRDLVRGSTKPLSEVSDQVRETLLQEARTQAGQAYLQAQLKGLKITKSLDKVLAAQEKRVAAQAPKTTPAGGTGTSGAAQGTTPATGGTSGTTNK</sequence>
<proteinExistence type="predicted"/>
<keyword evidence="8" id="KW-0812">Transmembrane</keyword>
<dbReference type="SUPFAM" id="SSF109998">
    <property type="entry name" value="Triger factor/SurA peptide-binding domain-like"/>
    <property type="match status" value="2"/>
</dbReference>
<dbReference type="Pfam" id="PF13624">
    <property type="entry name" value="SurA_N_3"/>
    <property type="match status" value="1"/>
</dbReference>
<dbReference type="InterPro" id="IPR046357">
    <property type="entry name" value="PPIase_dom_sf"/>
</dbReference>
<dbReference type="Proteomes" id="UP000008635">
    <property type="component" value="Chromosome"/>
</dbReference>
<dbReference type="InterPro" id="IPR050245">
    <property type="entry name" value="PrsA_foldase"/>
</dbReference>
<evidence type="ECO:0000256" key="7">
    <source>
        <dbReference type="SAM" id="MobiDB-lite"/>
    </source>
</evidence>
<evidence type="ECO:0000256" key="3">
    <source>
        <dbReference type="ARBA" id="ARBA00022729"/>
    </source>
</evidence>
<dbReference type="SUPFAM" id="SSF54534">
    <property type="entry name" value="FKBP-like"/>
    <property type="match status" value="1"/>
</dbReference>
<dbReference type="PANTHER" id="PTHR47245">
    <property type="entry name" value="PEPTIDYLPROLYL ISOMERASE"/>
    <property type="match status" value="1"/>
</dbReference>
<organism evidence="10 11">
    <name type="scientific">Deinococcus maricopensis (strain DSM 21211 / LMG 22137 / NRRL B-23946 / LB-34)</name>
    <dbReference type="NCBI Taxonomy" id="709986"/>
    <lineage>
        <taxon>Bacteria</taxon>
        <taxon>Thermotogati</taxon>
        <taxon>Deinococcota</taxon>
        <taxon>Deinococci</taxon>
        <taxon>Deinococcales</taxon>
        <taxon>Deinococcaceae</taxon>
        <taxon>Deinococcus</taxon>
    </lineage>
</organism>
<evidence type="ECO:0000256" key="8">
    <source>
        <dbReference type="SAM" id="Phobius"/>
    </source>
</evidence>
<evidence type="ECO:0000313" key="11">
    <source>
        <dbReference type="Proteomes" id="UP000008635"/>
    </source>
</evidence>
<dbReference type="eggNOG" id="COG0760">
    <property type="taxonomic scope" value="Bacteria"/>
</dbReference>
<evidence type="ECO:0000313" key="10">
    <source>
        <dbReference type="EMBL" id="ADV66966.1"/>
    </source>
</evidence>
<protein>
    <recommendedName>
        <fullName evidence="2">peptidylprolyl isomerase</fullName>
        <ecNumber evidence="2">5.2.1.8</ecNumber>
    </recommendedName>
</protein>
<reference evidence="11" key="2">
    <citation type="submission" date="2011-01" db="EMBL/GenBank/DDBJ databases">
        <title>The complete genome of Deinococcus maricopensis DSM 21211.</title>
        <authorList>
            <consortium name="US DOE Joint Genome Institute (JGI-PGF)"/>
            <person name="Lucas S."/>
            <person name="Copeland A."/>
            <person name="Lapidus A."/>
            <person name="Goodwin L."/>
            <person name="Pitluck S."/>
            <person name="Kyrpides N."/>
            <person name="Mavromatis K."/>
            <person name="Pagani I."/>
            <person name="Ivanova N."/>
            <person name="Ovchinnikova G."/>
            <person name="Zeytun A."/>
            <person name="Detter J.C."/>
            <person name="Han C."/>
            <person name="Land M."/>
            <person name="Hauser L."/>
            <person name="Markowitz V."/>
            <person name="Cheng J.-F."/>
            <person name="Hugenholtz P."/>
            <person name="Woyke T."/>
            <person name="Wu D."/>
            <person name="Pukall R."/>
            <person name="Gehrich-Schroeter G."/>
            <person name="Brambilla E."/>
            <person name="Klenk H.-P."/>
            <person name="Eisen J.A."/>
        </authorList>
    </citation>
    <scope>NUCLEOTIDE SEQUENCE [LARGE SCALE GENOMIC DNA]</scope>
    <source>
        <strain evidence="11">DSM 21211 / LMG 22137 / NRRL B-23946 / LB-34</strain>
    </source>
</reference>
<evidence type="ECO:0000256" key="6">
    <source>
        <dbReference type="PROSITE-ProRule" id="PRU00278"/>
    </source>
</evidence>
<dbReference type="KEGG" id="dmr:Deima_1315"/>
<keyword evidence="3" id="KW-0732">Signal</keyword>
<dbReference type="EMBL" id="CP002454">
    <property type="protein sequence ID" value="ADV66966.1"/>
    <property type="molecule type" value="Genomic_DNA"/>
</dbReference>
<keyword evidence="8" id="KW-0472">Membrane</keyword>
<dbReference type="AlphaFoldDB" id="E8U7C7"/>
<dbReference type="Gene3D" id="1.10.4030.10">
    <property type="entry name" value="Porin chaperone SurA, peptide-binding domain"/>
    <property type="match status" value="2"/>
</dbReference>
<reference evidence="10 11" key="1">
    <citation type="journal article" date="2011" name="Stand. Genomic Sci.">
        <title>Complete genome sequence of Deinococcus maricopensis type strain (LB-34).</title>
        <authorList>
            <person name="Pukall R."/>
            <person name="Zeytun A."/>
            <person name="Lucas S."/>
            <person name="Lapidus A."/>
            <person name="Hammon N."/>
            <person name="Deshpande S."/>
            <person name="Nolan M."/>
            <person name="Cheng J.F."/>
            <person name="Pitluck S."/>
            <person name="Liolios K."/>
            <person name="Pagani I."/>
            <person name="Mikhailova N."/>
            <person name="Ivanova N."/>
            <person name="Mavromatis K."/>
            <person name="Pati A."/>
            <person name="Tapia R."/>
            <person name="Han C."/>
            <person name="Goodwin L."/>
            <person name="Chen A."/>
            <person name="Palaniappan K."/>
            <person name="Land M."/>
            <person name="Hauser L."/>
            <person name="Chang Y.J."/>
            <person name="Jeffries C.D."/>
            <person name="Brambilla E.M."/>
            <person name="Rohde M."/>
            <person name="Goker M."/>
            <person name="Detter J.C."/>
            <person name="Woyke T."/>
            <person name="Bristow J."/>
            <person name="Eisen J.A."/>
            <person name="Markowitz V."/>
            <person name="Hugenholtz P."/>
            <person name="Kyrpides N.C."/>
            <person name="Klenk H.P."/>
        </authorList>
    </citation>
    <scope>NUCLEOTIDE SEQUENCE [LARGE SCALE GENOMIC DNA]</scope>
    <source>
        <strain evidence="11">DSM 21211 / LMG 22137 / NRRL B-23946 / LB-34</strain>
    </source>
</reference>
<accession>E8U7C7</accession>
<evidence type="ECO:0000259" key="9">
    <source>
        <dbReference type="PROSITE" id="PS50198"/>
    </source>
</evidence>
<evidence type="ECO:0000256" key="5">
    <source>
        <dbReference type="ARBA" id="ARBA00023235"/>
    </source>
</evidence>
<keyword evidence="4 6" id="KW-0697">Rotamase</keyword>
<dbReference type="Gene3D" id="3.10.50.40">
    <property type="match status" value="2"/>
</dbReference>
<dbReference type="PANTHER" id="PTHR47245:SF1">
    <property type="entry name" value="FOLDASE PROTEIN PRSA"/>
    <property type="match status" value="1"/>
</dbReference>
<keyword evidence="5 6" id="KW-0413">Isomerase</keyword>